<dbReference type="InterPro" id="IPR004171">
    <property type="entry name" value="cAMP_dep_PKI"/>
</dbReference>
<comment type="similarity">
    <text evidence="2">Belongs to the PKI family.</text>
</comment>
<protein>
    <submittedName>
        <fullName evidence="6">Uncharacterized protein</fullName>
    </submittedName>
</protein>
<evidence type="ECO:0000256" key="1">
    <source>
        <dbReference type="ARBA" id="ARBA00002844"/>
    </source>
</evidence>
<feature type="region of interest" description="Disordered" evidence="4">
    <location>
        <begin position="79"/>
        <end position="130"/>
    </location>
</feature>
<dbReference type="GO" id="GO:0004862">
    <property type="term" value="F:cAMP-dependent protein kinase inhibitor activity"/>
    <property type="evidence" value="ECO:0007669"/>
    <property type="project" value="InterPro"/>
</dbReference>
<dbReference type="InParanoid" id="A0A7R8V488"/>
<sequence length="130" mass="13269">MILKCEPSLAVLRVLAAVMENQAAAASNAPGGDNPNSDYHNEFFNTGRIGRRNALPDILGYNCTTTTTADLPLRLSALTTSDTPSTSSVSNSSSSAGSSSMDAGSDPNVASTSSSCSSSTQPVSESMNTT</sequence>
<evidence type="ECO:0000313" key="7">
    <source>
        <dbReference type="Proteomes" id="UP000594454"/>
    </source>
</evidence>
<organism evidence="6 7">
    <name type="scientific">Hermetia illucens</name>
    <name type="common">Black soldier fly</name>
    <dbReference type="NCBI Taxonomy" id="343691"/>
    <lineage>
        <taxon>Eukaryota</taxon>
        <taxon>Metazoa</taxon>
        <taxon>Ecdysozoa</taxon>
        <taxon>Arthropoda</taxon>
        <taxon>Hexapoda</taxon>
        <taxon>Insecta</taxon>
        <taxon>Pterygota</taxon>
        <taxon>Neoptera</taxon>
        <taxon>Endopterygota</taxon>
        <taxon>Diptera</taxon>
        <taxon>Brachycera</taxon>
        <taxon>Stratiomyomorpha</taxon>
        <taxon>Stratiomyidae</taxon>
        <taxon>Hermetiinae</taxon>
        <taxon>Hermetia</taxon>
    </lineage>
</organism>
<dbReference type="Pfam" id="PF02827">
    <property type="entry name" value="PKI"/>
    <property type="match status" value="1"/>
</dbReference>
<keyword evidence="7" id="KW-1185">Reference proteome</keyword>
<dbReference type="AlphaFoldDB" id="A0A7R8V488"/>
<accession>A0A7R8V488</accession>
<feature type="chain" id="PRO_5031259082" evidence="5">
    <location>
        <begin position="26"/>
        <end position="130"/>
    </location>
</feature>
<evidence type="ECO:0000256" key="2">
    <source>
        <dbReference type="ARBA" id="ARBA00006393"/>
    </source>
</evidence>
<proteinExistence type="inferred from homology"/>
<evidence type="ECO:0000256" key="3">
    <source>
        <dbReference type="ARBA" id="ARBA00023013"/>
    </source>
</evidence>
<dbReference type="EMBL" id="LR899014">
    <property type="protein sequence ID" value="CAD7092159.1"/>
    <property type="molecule type" value="Genomic_DNA"/>
</dbReference>
<evidence type="ECO:0000256" key="5">
    <source>
        <dbReference type="SAM" id="SignalP"/>
    </source>
</evidence>
<comment type="function">
    <text evidence="1">Extremely potent competitive inhibitor of cAMP-dependent protein kinase activity, this protein interacts with the catalytic subunit of the enzyme after the cAMP-induced dissociation of its regulatory chains.</text>
</comment>
<gene>
    <name evidence="6" type="ORF">HERILL_LOCUS14543</name>
</gene>
<reference evidence="6 7" key="1">
    <citation type="submission" date="2020-11" db="EMBL/GenBank/DDBJ databases">
        <authorList>
            <person name="Wallbank WR R."/>
            <person name="Pardo Diaz C."/>
            <person name="Kozak K."/>
            <person name="Martin S."/>
            <person name="Jiggins C."/>
            <person name="Moest M."/>
            <person name="Warren A I."/>
            <person name="Generalovic N T."/>
            <person name="Byers J.R.P. K."/>
            <person name="Montejo-Kovacevich G."/>
            <person name="Yen C E."/>
        </authorList>
    </citation>
    <scope>NUCLEOTIDE SEQUENCE [LARGE SCALE GENOMIC DNA]</scope>
</reference>
<dbReference type="Proteomes" id="UP000594454">
    <property type="component" value="Chromosome 6"/>
</dbReference>
<evidence type="ECO:0000256" key="4">
    <source>
        <dbReference type="SAM" id="MobiDB-lite"/>
    </source>
</evidence>
<keyword evidence="3" id="KW-0649">Protein kinase inhibitor</keyword>
<evidence type="ECO:0000313" key="6">
    <source>
        <dbReference type="EMBL" id="CAD7092159.1"/>
    </source>
</evidence>
<dbReference type="PANTHER" id="PTHR15416">
    <property type="entry name" value="CAMP-DEPENDENT PROTEIN KINASE INHIBITOR/PKI"/>
    <property type="match status" value="1"/>
</dbReference>
<feature type="signal peptide" evidence="5">
    <location>
        <begin position="1"/>
        <end position="25"/>
    </location>
</feature>
<name>A0A7R8V488_HERIL</name>
<keyword evidence="5" id="KW-0732">Signal</keyword>